<sequence length="232" mass="26915">MNEAFFRFPHTPHLVWLGKGEPRDDKVLSPAETDELLGGEIVVEEKLDGANLGLSISPDGSLRVQHRGGWLSPPYSGEFRRLGAWLVQHQERLFDALEPHLIVFGEWCAARHSLDYDRLPDWWLVFDVWDRNAQRFWSTTRRNAWAHAAGVPHIARLHQGRFTLPQLQDAVMRSASRYRLGPPEGVILRREDDAWLRARAKLVRPDFVQGIETHWRRQPLRWNRLKASAEQG</sequence>
<dbReference type="Gene3D" id="3.30.470.30">
    <property type="entry name" value="DNA ligase/mRNA capping enzyme"/>
    <property type="match status" value="1"/>
</dbReference>
<keyword evidence="2" id="KW-0436">Ligase</keyword>
<dbReference type="Proteomes" id="UP001482231">
    <property type="component" value="Unassembled WGS sequence"/>
</dbReference>
<dbReference type="EMBL" id="JBAJEX010000004">
    <property type="protein sequence ID" value="MEO1766821.1"/>
    <property type="molecule type" value="Genomic_DNA"/>
</dbReference>
<dbReference type="PANTHER" id="PTHR43883:SF1">
    <property type="entry name" value="GLUCONOKINASE"/>
    <property type="match status" value="1"/>
</dbReference>
<accession>A0ABV0EDT2</accession>
<dbReference type="RefSeq" id="WP_347307933.1">
    <property type="nucleotide sequence ID" value="NZ_JBAJEX010000004.1"/>
</dbReference>
<dbReference type="SUPFAM" id="SSF56091">
    <property type="entry name" value="DNA ligase/mRNA capping enzyme, catalytic domain"/>
    <property type="match status" value="1"/>
</dbReference>
<dbReference type="GO" id="GO:0016874">
    <property type="term" value="F:ligase activity"/>
    <property type="evidence" value="ECO:0007669"/>
    <property type="project" value="UniProtKB-KW"/>
</dbReference>
<reference evidence="2 3" key="1">
    <citation type="submission" date="2024-02" db="EMBL/GenBank/DDBJ databases">
        <title>New thermophilic sulfur-oxidizing bacteria from a hot springs of the Uzon caldera (Kamchatka, Russia).</title>
        <authorList>
            <person name="Dukat A.M."/>
            <person name="Elcheninov A.G."/>
            <person name="Frolov E.N."/>
        </authorList>
    </citation>
    <scope>NUCLEOTIDE SEQUENCE [LARGE SCALE GENOMIC DNA]</scope>
    <source>
        <strain evidence="2 3">AK1</strain>
    </source>
</reference>
<dbReference type="Pfam" id="PF09414">
    <property type="entry name" value="RNA_ligase"/>
    <property type="match status" value="1"/>
</dbReference>
<dbReference type="InterPro" id="IPR021122">
    <property type="entry name" value="RNA_ligase_dom_REL/Rnl2"/>
</dbReference>
<dbReference type="PANTHER" id="PTHR43883">
    <property type="entry name" value="SLR0207 PROTEIN"/>
    <property type="match status" value="1"/>
</dbReference>
<proteinExistence type="predicted"/>
<evidence type="ECO:0000259" key="1">
    <source>
        <dbReference type="Pfam" id="PF09414"/>
    </source>
</evidence>
<comment type="caution">
    <text evidence="2">The sequence shown here is derived from an EMBL/GenBank/DDBJ whole genome shotgun (WGS) entry which is preliminary data.</text>
</comment>
<gene>
    <name evidence="2" type="ORF">V6E02_06300</name>
</gene>
<keyword evidence="3" id="KW-1185">Reference proteome</keyword>
<feature type="domain" description="RNA ligase" evidence="1">
    <location>
        <begin position="40"/>
        <end position="203"/>
    </location>
</feature>
<dbReference type="InterPro" id="IPR052732">
    <property type="entry name" value="Cell-binding_unc_protein"/>
</dbReference>
<organism evidence="2 3">
    <name type="scientific">Thiobacter aerophilum</name>
    <dbReference type="NCBI Taxonomy" id="3121275"/>
    <lineage>
        <taxon>Bacteria</taxon>
        <taxon>Pseudomonadati</taxon>
        <taxon>Pseudomonadota</taxon>
        <taxon>Betaproteobacteria</taxon>
        <taxon>Burkholderiales</taxon>
        <taxon>Thiobacteraceae</taxon>
        <taxon>Thiobacter</taxon>
    </lineage>
</organism>
<evidence type="ECO:0000313" key="3">
    <source>
        <dbReference type="Proteomes" id="UP001482231"/>
    </source>
</evidence>
<protein>
    <submittedName>
        <fullName evidence="2">RNA ligase family protein</fullName>
    </submittedName>
</protein>
<name>A0ABV0EDT2_9BURK</name>
<evidence type="ECO:0000313" key="2">
    <source>
        <dbReference type="EMBL" id="MEO1766821.1"/>
    </source>
</evidence>